<dbReference type="Pfam" id="PF11920">
    <property type="entry name" value="DUF3438"/>
    <property type="match status" value="1"/>
</dbReference>
<dbReference type="AlphaFoldDB" id="A0A763VNC7"/>
<sequence>MKKFGVFLTALLLLPSVTDAVELMKWERIPLQIPLTVGQERIVFVDKNVRVGFPDSLNNKLRVQSSGGAVYLDAREAFPVTRLQLQDKENGEILLLDVSATEGKTSREPVKVVYDGEVASATSSAEQKVSGSTGNSQPAEEKKASHKPAKLNAPLPVVLTRYAAQSLYGPLRTVEAVPGIIPVSLKLPSRITTLLSSEQVVATPLAAWSLQGSSVVAVQVRNRSADKIILDPRALRGDFLAATFQHRWLGRAGTPEDTTVLYLVMQGRPEGAFIAEPALSVSGKTAGKRAAK</sequence>
<dbReference type="EMBL" id="DAAYKZ010000001">
    <property type="protein sequence ID" value="HAG4650587.1"/>
    <property type="molecule type" value="Genomic_DNA"/>
</dbReference>
<protein>
    <submittedName>
        <fullName evidence="3">TIGR03749 family integrating conjugative element protein</fullName>
    </submittedName>
</protein>
<organism evidence="3">
    <name type="scientific">Salmonella enterica</name>
    <name type="common">Salmonella choleraesuis</name>
    <dbReference type="NCBI Taxonomy" id="28901"/>
    <lineage>
        <taxon>Bacteria</taxon>
        <taxon>Pseudomonadati</taxon>
        <taxon>Pseudomonadota</taxon>
        <taxon>Gammaproteobacteria</taxon>
        <taxon>Enterobacterales</taxon>
        <taxon>Enterobacteriaceae</taxon>
        <taxon>Salmonella</taxon>
    </lineage>
</organism>
<reference evidence="3" key="2">
    <citation type="submission" date="2020-02" db="EMBL/GenBank/DDBJ databases">
        <authorList>
            <consortium name="NCBI Pathogen Detection Project"/>
        </authorList>
    </citation>
    <scope>NUCLEOTIDE SEQUENCE</scope>
    <source>
        <strain evidence="3">MA.BM_SE06/8</strain>
    </source>
</reference>
<feature type="compositionally biased region" description="Polar residues" evidence="1">
    <location>
        <begin position="123"/>
        <end position="138"/>
    </location>
</feature>
<keyword evidence="2" id="KW-0732">Signal</keyword>
<reference evidence="3" key="1">
    <citation type="journal article" date="2018" name="Genome Biol.">
        <title>SKESA: strategic k-mer extension for scrupulous assemblies.</title>
        <authorList>
            <person name="Souvorov A."/>
            <person name="Agarwala R."/>
            <person name="Lipman D.J."/>
        </authorList>
    </citation>
    <scope>NUCLEOTIDE SEQUENCE</scope>
    <source>
        <strain evidence="3">MA.BM_SE06/8</strain>
    </source>
</reference>
<accession>A0A763VNC7</accession>
<comment type="caution">
    <text evidence="3">The sequence shown here is derived from an EMBL/GenBank/DDBJ whole genome shotgun (WGS) entry which is preliminary data.</text>
</comment>
<feature type="signal peptide" evidence="2">
    <location>
        <begin position="1"/>
        <end position="20"/>
    </location>
</feature>
<feature type="chain" id="PRO_5027884483" evidence="2">
    <location>
        <begin position="21"/>
        <end position="292"/>
    </location>
</feature>
<evidence type="ECO:0000256" key="2">
    <source>
        <dbReference type="SAM" id="SignalP"/>
    </source>
</evidence>
<evidence type="ECO:0000256" key="1">
    <source>
        <dbReference type="SAM" id="MobiDB-lite"/>
    </source>
</evidence>
<proteinExistence type="predicted"/>
<evidence type="ECO:0000313" key="3">
    <source>
        <dbReference type="EMBL" id="HAG4650587.1"/>
    </source>
</evidence>
<feature type="region of interest" description="Disordered" evidence="1">
    <location>
        <begin position="123"/>
        <end position="148"/>
    </location>
</feature>
<dbReference type="NCBIfam" id="TIGR03749">
    <property type="entry name" value="conj_TIGR03749"/>
    <property type="match status" value="1"/>
</dbReference>
<dbReference type="InterPro" id="IPR021844">
    <property type="entry name" value="Integr_conj_element_PFL4704"/>
</dbReference>
<gene>
    <name evidence="3" type="ORF">G8382_000397</name>
</gene>
<name>A0A763VNC7_SALER</name>